<dbReference type="GO" id="GO:0005737">
    <property type="term" value="C:cytoplasm"/>
    <property type="evidence" value="ECO:0007669"/>
    <property type="project" value="TreeGrafter"/>
</dbReference>
<dbReference type="InterPro" id="IPR013078">
    <property type="entry name" value="His_Pase_superF_clade-1"/>
</dbReference>
<accession>A0A2R8C8T5</accession>
<dbReference type="PANTHER" id="PTHR48100:SF1">
    <property type="entry name" value="HISTIDINE PHOSPHATASE FAMILY PROTEIN-RELATED"/>
    <property type="match status" value="1"/>
</dbReference>
<keyword evidence="2" id="KW-1185">Reference proteome</keyword>
<dbReference type="GO" id="GO:0016791">
    <property type="term" value="F:phosphatase activity"/>
    <property type="evidence" value="ECO:0007669"/>
    <property type="project" value="TreeGrafter"/>
</dbReference>
<dbReference type="EMBL" id="ONZG01000005">
    <property type="protein sequence ID" value="SPJ28822.1"/>
    <property type="molecule type" value="Genomic_DNA"/>
</dbReference>
<dbReference type="CDD" id="cd07067">
    <property type="entry name" value="HP_PGM_like"/>
    <property type="match status" value="1"/>
</dbReference>
<organism evidence="1 2">
    <name type="scientific">Falsiruegeria mediterranea M17</name>
    <dbReference type="NCBI Taxonomy" id="1200281"/>
    <lineage>
        <taxon>Bacteria</taxon>
        <taxon>Pseudomonadati</taxon>
        <taxon>Pseudomonadota</taxon>
        <taxon>Alphaproteobacteria</taxon>
        <taxon>Rhodobacterales</taxon>
        <taxon>Roseobacteraceae</taxon>
        <taxon>Falsiruegeria</taxon>
    </lineage>
</organism>
<sequence length="227" mass="24173">MPDRLREFEMAREYRQSVYQPPKGAVDLFLIRHGESQAAIPGQSFPMKDGHGDPALHPNGEAQAVAVGHRMKSEPLDAIYVTTLVRTHQTAAPLAAHLGVTPAVEADLREVSLGDWDGGLYRIKAAEGAPEFARAKANQEWGEIPGAETTAQLHARVRAGLMRIAVNHADQRVAAFVHGGVIGAAMAIASGSAPFAFNGAANGSISRLVIKGDTMVVRGFNDCTHLP</sequence>
<dbReference type="Gene3D" id="3.40.50.1240">
    <property type="entry name" value="Phosphoglycerate mutase-like"/>
    <property type="match status" value="1"/>
</dbReference>
<evidence type="ECO:0000313" key="2">
    <source>
        <dbReference type="Proteomes" id="UP000244898"/>
    </source>
</evidence>
<gene>
    <name evidence="1" type="primary">pspA</name>
    <name evidence="1" type="ORF">TRM7615_02330</name>
</gene>
<proteinExistence type="predicted"/>
<name>A0A2R8C8T5_9RHOB</name>
<dbReference type="Proteomes" id="UP000244898">
    <property type="component" value="Unassembled WGS sequence"/>
</dbReference>
<reference evidence="2" key="1">
    <citation type="submission" date="2018-03" db="EMBL/GenBank/DDBJ databases">
        <authorList>
            <person name="Rodrigo-Torres L."/>
            <person name="Arahal R. D."/>
            <person name="Lucena T."/>
        </authorList>
    </citation>
    <scope>NUCLEOTIDE SEQUENCE [LARGE SCALE GENOMIC DNA]</scope>
    <source>
        <strain evidence="2">CECT 7615</strain>
    </source>
</reference>
<evidence type="ECO:0000313" key="1">
    <source>
        <dbReference type="EMBL" id="SPJ28822.1"/>
    </source>
</evidence>
<dbReference type="SUPFAM" id="SSF53254">
    <property type="entry name" value="Phosphoglycerate mutase-like"/>
    <property type="match status" value="1"/>
</dbReference>
<dbReference type="AlphaFoldDB" id="A0A2R8C8T5"/>
<dbReference type="SMART" id="SM00855">
    <property type="entry name" value="PGAM"/>
    <property type="match status" value="1"/>
</dbReference>
<dbReference type="InterPro" id="IPR029033">
    <property type="entry name" value="His_PPase_superfam"/>
</dbReference>
<dbReference type="InterPro" id="IPR050275">
    <property type="entry name" value="PGM_Phosphatase"/>
</dbReference>
<protein>
    <submittedName>
        <fullName evidence="1">Phosphoserine phosphatase 1</fullName>
        <ecNumber evidence="1">3.1.3.3</ecNumber>
    </submittedName>
</protein>
<dbReference type="Pfam" id="PF00300">
    <property type="entry name" value="His_Phos_1"/>
    <property type="match status" value="1"/>
</dbReference>
<dbReference type="PANTHER" id="PTHR48100">
    <property type="entry name" value="BROAD-SPECIFICITY PHOSPHATASE YOR283W-RELATED"/>
    <property type="match status" value="1"/>
</dbReference>
<keyword evidence="1" id="KW-0378">Hydrolase</keyword>
<dbReference type="EC" id="3.1.3.3" evidence="1"/>